<feature type="non-terminal residue" evidence="2">
    <location>
        <position position="113"/>
    </location>
</feature>
<sequence length="113" mass="12999">MAFLTPVESCARHVKIPTSSTSVNLRYIRFIKEKIKLTREPLPRFIEKAEERVPGNERVPGDETVPGEKRTAEFGSIKDALARKDKENRRLRRELQAANELNRQLTSALLEKI</sequence>
<keyword evidence="1" id="KW-0175">Coiled coil</keyword>
<evidence type="ECO:0000313" key="3">
    <source>
        <dbReference type="Proteomes" id="UP001321473"/>
    </source>
</evidence>
<proteinExistence type="predicted"/>
<organism evidence="2 3">
    <name type="scientific">Amblyomma americanum</name>
    <name type="common">Lone star tick</name>
    <dbReference type="NCBI Taxonomy" id="6943"/>
    <lineage>
        <taxon>Eukaryota</taxon>
        <taxon>Metazoa</taxon>
        <taxon>Ecdysozoa</taxon>
        <taxon>Arthropoda</taxon>
        <taxon>Chelicerata</taxon>
        <taxon>Arachnida</taxon>
        <taxon>Acari</taxon>
        <taxon>Parasitiformes</taxon>
        <taxon>Ixodida</taxon>
        <taxon>Ixodoidea</taxon>
        <taxon>Ixodidae</taxon>
        <taxon>Amblyomminae</taxon>
        <taxon>Amblyomma</taxon>
    </lineage>
</organism>
<dbReference type="EMBL" id="JARKHS020028097">
    <property type="protein sequence ID" value="KAK8764684.1"/>
    <property type="molecule type" value="Genomic_DNA"/>
</dbReference>
<dbReference type="Proteomes" id="UP001321473">
    <property type="component" value="Unassembled WGS sequence"/>
</dbReference>
<feature type="coiled-coil region" evidence="1">
    <location>
        <begin position="77"/>
        <end position="111"/>
    </location>
</feature>
<reference evidence="2 3" key="1">
    <citation type="journal article" date="2023" name="Arcadia Sci">
        <title>De novo assembly of a long-read Amblyomma americanum tick genome.</title>
        <authorList>
            <person name="Chou S."/>
            <person name="Poskanzer K.E."/>
            <person name="Rollins M."/>
            <person name="Thuy-Boun P.S."/>
        </authorList>
    </citation>
    <scope>NUCLEOTIDE SEQUENCE [LARGE SCALE GENOMIC DNA]</scope>
    <source>
        <strain evidence="2">F_SG_1</strain>
        <tissue evidence="2">Salivary glands</tissue>
    </source>
</reference>
<name>A0AAQ4DQE4_AMBAM</name>
<evidence type="ECO:0000313" key="2">
    <source>
        <dbReference type="EMBL" id="KAK8764684.1"/>
    </source>
</evidence>
<comment type="caution">
    <text evidence="2">The sequence shown here is derived from an EMBL/GenBank/DDBJ whole genome shotgun (WGS) entry which is preliminary data.</text>
</comment>
<protein>
    <submittedName>
        <fullName evidence="2">Uncharacterized protein</fullName>
    </submittedName>
</protein>
<gene>
    <name evidence="2" type="ORF">V5799_032708</name>
</gene>
<accession>A0AAQ4DQE4</accession>
<dbReference type="AlphaFoldDB" id="A0AAQ4DQE4"/>
<evidence type="ECO:0000256" key="1">
    <source>
        <dbReference type="SAM" id="Coils"/>
    </source>
</evidence>
<keyword evidence="3" id="KW-1185">Reference proteome</keyword>